<evidence type="ECO:0000256" key="1">
    <source>
        <dbReference type="SAM" id="MobiDB-lite"/>
    </source>
</evidence>
<sequence length="77" mass="8810">MERIDRENRVFMKRLDTTKPSQGMGRTEQLADYDRQAPYRGLPAPGPSNLTEAPTAVHFKLMVKSHFSRAKMTGFLQ</sequence>
<gene>
    <name evidence="2" type="ORF">SKAU_G00368880</name>
</gene>
<accession>A0A9Q1IFL3</accession>
<feature type="compositionally biased region" description="Basic and acidic residues" evidence="1">
    <location>
        <begin position="1"/>
        <end position="17"/>
    </location>
</feature>
<dbReference type="EMBL" id="JAINUF010000018">
    <property type="protein sequence ID" value="KAJ8337922.1"/>
    <property type="molecule type" value="Genomic_DNA"/>
</dbReference>
<evidence type="ECO:0000313" key="2">
    <source>
        <dbReference type="EMBL" id="KAJ8337922.1"/>
    </source>
</evidence>
<feature type="region of interest" description="Disordered" evidence="1">
    <location>
        <begin position="1"/>
        <end position="50"/>
    </location>
</feature>
<dbReference type="AlphaFoldDB" id="A0A9Q1IFL3"/>
<keyword evidence="3" id="KW-1185">Reference proteome</keyword>
<dbReference type="OrthoDB" id="515313at2759"/>
<name>A0A9Q1IFL3_SYNKA</name>
<protein>
    <submittedName>
        <fullName evidence="2">Uncharacterized protein</fullName>
    </submittedName>
</protein>
<evidence type="ECO:0000313" key="3">
    <source>
        <dbReference type="Proteomes" id="UP001152622"/>
    </source>
</evidence>
<organism evidence="2 3">
    <name type="scientific">Synaphobranchus kaupii</name>
    <name type="common">Kaup's arrowtooth eel</name>
    <dbReference type="NCBI Taxonomy" id="118154"/>
    <lineage>
        <taxon>Eukaryota</taxon>
        <taxon>Metazoa</taxon>
        <taxon>Chordata</taxon>
        <taxon>Craniata</taxon>
        <taxon>Vertebrata</taxon>
        <taxon>Euteleostomi</taxon>
        <taxon>Actinopterygii</taxon>
        <taxon>Neopterygii</taxon>
        <taxon>Teleostei</taxon>
        <taxon>Anguilliformes</taxon>
        <taxon>Synaphobranchidae</taxon>
        <taxon>Synaphobranchus</taxon>
    </lineage>
</organism>
<comment type="caution">
    <text evidence="2">The sequence shown here is derived from an EMBL/GenBank/DDBJ whole genome shotgun (WGS) entry which is preliminary data.</text>
</comment>
<reference evidence="2" key="1">
    <citation type="journal article" date="2023" name="Science">
        <title>Genome structures resolve the early diversification of teleost fishes.</title>
        <authorList>
            <person name="Parey E."/>
            <person name="Louis A."/>
            <person name="Montfort J."/>
            <person name="Bouchez O."/>
            <person name="Roques C."/>
            <person name="Iampietro C."/>
            <person name="Lluch J."/>
            <person name="Castinel A."/>
            <person name="Donnadieu C."/>
            <person name="Desvignes T."/>
            <person name="Floi Bucao C."/>
            <person name="Jouanno E."/>
            <person name="Wen M."/>
            <person name="Mejri S."/>
            <person name="Dirks R."/>
            <person name="Jansen H."/>
            <person name="Henkel C."/>
            <person name="Chen W.J."/>
            <person name="Zahm M."/>
            <person name="Cabau C."/>
            <person name="Klopp C."/>
            <person name="Thompson A.W."/>
            <person name="Robinson-Rechavi M."/>
            <person name="Braasch I."/>
            <person name="Lecointre G."/>
            <person name="Bobe J."/>
            <person name="Postlethwait J.H."/>
            <person name="Berthelot C."/>
            <person name="Roest Crollius H."/>
            <person name="Guiguen Y."/>
        </authorList>
    </citation>
    <scope>NUCLEOTIDE SEQUENCE</scope>
    <source>
        <strain evidence="2">WJC10195</strain>
    </source>
</reference>
<dbReference type="Proteomes" id="UP001152622">
    <property type="component" value="Chromosome 18"/>
</dbReference>
<proteinExistence type="predicted"/>